<evidence type="ECO:0000313" key="3">
    <source>
        <dbReference type="EMBL" id="MEL0618660.1"/>
    </source>
</evidence>
<dbReference type="Pfam" id="PF20455">
    <property type="entry name" value="DUF6708"/>
    <property type="match status" value="1"/>
</dbReference>
<organism evidence="3 4">
    <name type="scientific">Cobetia marina</name>
    <name type="common">Deleya marina</name>
    <dbReference type="NCBI Taxonomy" id="28258"/>
    <lineage>
        <taxon>Bacteria</taxon>
        <taxon>Pseudomonadati</taxon>
        <taxon>Pseudomonadota</taxon>
        <taxon>Gammaproteobacteria</taxon>
        <taxon>Oceanospirillales</taxon>
        <taxon>Halomonadaceae</taxon>
        <taxon>Cobetia</taxon>
    </lineage>
</organism>
<protein>
    <submittedName>
        <fullName evidence="3">DUF6708 domain-containing protein</fullName>
    </submittedName>
</protein>
<dbReference type="EMBL" id="JBAKAP010000034">
    <property type="protein sequence ID" value="MEL0618660.1"/>
    <property type="molecule type" value="Genomic_DNA"/>
</dbReference>
<dbReference type="Proteomes" id="UP001378242">
    <property type="component" value="Unassembled WGS sequence"/>
</dbReference>
<name>A0ABU9GKM0_COBMA</name>
<dbReference type="RefSeq" id="WP_284729339.1">
    <property type="nucleotide sequence ID" value="NZ_JASCSB010000014.1"/>
</dbReference>
<keyword evidence="1" id="KW-0472">Membrane</keyword>
<feature type="transmembrane region" description="Helical" evidence="1">
    <location>
        <begin position="60"/>
        <end position="83"/>
    </location>
</feature>
<accession>A0ABU9GKM0</accession>
<proteinExistence type="predicted"/>
<keyword evidence="1" id="KW-1133">Transmembrane helix</keyword>
<feature type="transmembrane region" description="Helical" evidence="1">
    <location>
        <begin position="258"/>
        <end position="277"/>
    </location>
</feature>
<comment type="caution">
    <text evidence="3">The sequence shown here is derived from an EMBL/GenBank/DDBJ whole genome shotgun (WGS) entry which is preliminary data.</text>
</comment>
<evidence type="ECO:0000259" key="2">
    <source>
        <dbReference type="Pfam" id="PF20455"/>
    </source>
</evidence>
<feature type="transmembrane region" description="Helical" evidence="1">
    <location>
        <begin position="95"/>
        <end position="116"/>
    </location>
</feature>
<keyword evidence="1" id="KW-0812">Transmembrane</keyword>
<evidence type="ECO:0000256" key="1">
    <source>
        <dbReference type="SAM" id="Phobius"/>
    </source>
</evidence>
<reference evidence="3 4" key="1">
    <citation type="submission" date="2024-02" db="EMBL/GenBank/DDBJ databases">
        <title>Bacteria isolated from the canopy kelp, Nereocystis luetkeana.</title>
        <authorList>
            <person name="Pfister C.A."/>
            <person name="Younker I.T."/>
            <person name="Light S.H."/>
        </authorList>
    </citation>
    <scope>NUCLEOTIDE SEQUENCE [LARGE SCALE GENOMIC DNA]</scope>
    <source>
        <strain evidence="3 4">TI.5.07</strain>
    </source>
</reference>
<feature type="domain" description="DUF6708" evidence="2">
    <location>
        <begin position="112"/>
        <end position="296"/>
    </location>
</feature>
<dbReference type="InterPro" id="IPR046554">
    <property type="entry name" value="DUF6708"/>
</dbReference>
<keyword evidence="4" id="KW-1185">Reference proteome</keyword>
<sequence length="334" mass="39544">MYTGWYNSFKVNRPLTDDERRAKLSKKSQAGVIPDPYGSLVSFNSTYMEFVDRRDRLRGMFGTSFVGILVISVLIGGAGLIYYLLNMKINNVSPWLFYGAPGAIALSLITFAWFCWRYQFGKDMFTYTRYPIRFNRKNRMVYIFCGGKEKVKAVSWDDVFWHVGRGYQNKFLIDLRGHIIDSNEVKYTFSVGHYTDDGQAEKIFALWEFIVRYMDKSPEEVFEDPLDRYIDYSKSISLKNCYITAFSSMWLPAIYFRYWIFIIFYPVVYVLTIGRWLTLKSCKEPVWPDYVNEQCQIEKDDDNLLQEPNFHSEFAEIPKINKRNIERRKNQIKV</sequence>
<gene>
    <name evidence="3" type="ORF">V6243_17680</name>
</gene>
<evidence type="ECO:0000313" key="4">
    <source>
        <dbReference type="Proteomes" id="UP001378242"/>
    </source>
</evidence>